<proteinExistence type="predicted"/>
<dbReference type="GO" id="GO:0004764">
    <property type="term" value="F:shikimate 3-dehydrogenase (NADP+) activity"/>
    <property type="evidence" value="ECO:0007669"/>
    <property type="project" value="InterPro"/>
</dbReference>
<dbReference type="OrthoDB" id="9792692at2"/>
<dbReference type="Pfam" id="PF08501">
    <property type="entry name" value="Shikimate_dh_N"/>
    <property type="match status" value="1"/>
</dbReference>
<dbReference type="EMBL" id="OCMF01000004">
    <property type="protein sequence ID" value="SOC81303.1"/>
    <property type="molecule type" value="Genomic_DNA"/>
</dbReference>
<protein>
    <submittedName>
        <fullName evidence="5">Shikimate dehydrogenase</fullName>
    </submittedName>
</protein>
<dbReference type="Proteomes" id="UP000219193">
    <property type="component" value="Unassembled WGS sequence"/>
</dbReference>
<dbReference type="Gene3D" id="3.40.50.10860">
    <property type="entry name" value="Leucine Dehydrogenase, chain A, domain 1"/>
    <property type="match status" value="1"/>
</dbReference>
<sequence length="244" mass="27708">MRRFGLLGRNISYSFSRTYFTQKFAAEGIEAVYENFDLQHISEFPEVLRKHPDLKGLNVTIPYKEEIFSFLDRLDPEASTIGAVNTIRFENNGSLSGFNTDYVGFTSAIKPFLKPHHQNALILGTGGASKAVHYALKKLKINPLFVSRNPSENSILYEHISSELLKEYTAIINTTPLGTFPKTEEIPAIPVEFLSKQHLVFDLVYNPPETRLMQLARQQGATVLNGQKMLELQAEKAWEIWNRS</sequence>
<dbReference type="InterPro" id="IPR046346">
    <property type="entry name" value="Aminoacid_DH-like_N_sf"/>
</dbReference>
<dbReference type="AlphaFoldDB" id="A0A285X7J1"/>
<accession>A0A285X7J1</accession>
<dbReference type="GO" id="GO:0005829">
    <property type="term" value="C:cytosol"/>
    <property type="evidence" value="ECO:0007669"/>
    <property type="project" value="TreeGrafter"/>
</dbReference>
<evidence type="ECO:0000256" key="1">
    <source>
        <dbReference type="ARBA" id="ARBA00004871"/>
    </source>
</evidence>
<dbReference type="CDD" id="cd01065">
    <property type="entry name" value="NAD_bind_Shikimate_DH"/>
    <property type="match status" value="1"/>
</dbReference>
<evidence type="ECO:0000256" key="2">
    <source>
        <dbReference type="ARBA" id="ARBA00023002"/>
    </source>
</evidence>
<dbReference type="SUPFAM" id="SSF53223">
    <property type="entry name" value="Aminoacid dehydrogenase-like, N-terminal domain"/>
    <property type="match status" value="1"/>
</dbReference>
<dbReference type="GO" id="GO:0050661">
    <property type="term" value="F:NADP binding"/>
    <property type="evidence" value="ECO:0007669"/>
    <property type="project" value="TreeGrafter"/>
</dbReference>
<keyword evidence="6" id="KW-1185">Reference proteome</keyword>
<feature type="domain" description="Shikimate dehydrogenase substrate binding N-terminal" evidence="4">
    <location>
        <begin position="6"/>
        <end position="87"/>
    </location>
</feature>
<keyword evidence="2" id="KW-0560">Oxidoreductase</keyword>
<keyword evidence="3" id="KW-0028">Amino-acid biosynthesis</keyword>
<dbReference type="InterPro" id="IPR036291">
    <property type="entry name" value="NAD(P)-bd_dom_sf"/>
</dbReference>
<evidence type="ECO:0000313" key="5">
    <source>
        <dbReference type="EMBL" id="SOC81303.1"/>
    </source>
</evidence>
<dbReference type="GO" id="GO:0009073">
    <property type="term" value="P:aromatic amino acid family biosynthetic process"/>
    <property type="evidence" value="ECO:0007669"/>
    <property type="project" value="UniProtKB-KW"/>
</dbReference>
<dbReference type="GO" id="GO:0009423">
    <property type="term" value="P:chorismate biosynthetic process"/>
    <property type="evidence" value="ECO:0007669"/>
    <property type="project" value="TreeGrafter"/>
</dbReference>
<gene>
    <name evidence="5" type="ORF">SAMN06296241_2878</name>
</gene>
<evidence type="ECO:0000259" key="4">
    <source>
        <dbReference type="Pfam" id="PF08501"/>
    </source>
</evidence>
<dbReference type="GO" id="GO:0019632">
    <property type="term" value="P:shikimate metabolic process"/>
    <property type="evidence" value="ECO:0007669"/>
    <property type="project" value="TreeGrafter"/>
</dbReference>
<dbReference type="InterPro" id="IPR022893">
    <property type="entry name" value="Shikimate_DH_fam"/>
</dbReference>
<evidence type="ECO:0000256" key="3">
    <source>
        <dbReference type="ARBA" id="ARBA00023141"/>
    </source>
</evidence>
<dbReference type="SUPFAM" id="SSF51735">
    <property type="entry name" value="NAD(P)-binding Rossmann-fold domains"/>
    <property type="match status" value="1"/>
</dbReference>
<dbReference type="InterPro" id="IPR013708">
    <property type="entry name" value="Shikimate_DH-bd_N"/>
</dbReference>
<organism evidence="5 6">
    <name type="scientific">Salinimicrobium sediminis</name>
    <dbReference type="NCBI Taxonomy" id="1343891"/>
    <lineage>
        <taxon>Bacteria</taxon>
        <taxon>Pseudomonadati</taxon>
        <taxon>Bacteroidota</taxon>
        <taxon>Flavobacteriia</taxon>
        <taxon>Flavobacteriales</taxon>
        <taxon>Flavobacteriaceae</taxon>
        <taxon>Salinimicrobium</taxon>
    </lineage>
</organism>
<comment type="pathway">
    <text evidence="1">Metabolic intermediate biosynthesis; chorismate biosynthesis; chorismate from D-erythrose 4-phosphate and phosphoenolpyruvate: step 4/7.</text>
</comment>
<dbReference type="RefSeq" id="WP_097057066.1">
    <property type="nucleotide sequence ID" value="NZ_OCMF01000004.1"/>
</dbReference>
<dbReference type="PANTHER" id="PTHR21089">
    <property type="entry name" value="SHIKIMATE DEHYDROGENASE"/>
    <property type="match status" value="1"/>
</dbReference>
<dbReference type="PANTHER" id="PTHR21089:SF1">
    <property type="entry name" value="BIFUNCTIONAL 3-DEHYDROQUINATE DEHYDRATASE_SHIKIMATE DEHYDROGENASE, CHLOROPLASTIC"/>
    <property type="match status" value="1"/>
</dbReference>
<keyword evidence="3" id="KW-0057">Aromatic amino acid biosynthesis</keyword>
<evidence type="ECO:0000313" key="6">
    <source>
        <dbReference type="Proteomes" id="UP000219193"/>
    </source>
</evidence>
<reference evidence="6" key="1">
    <citation type="submission" date="2017-09" db="EMBL/GenBank/DDBJ databases">
        <authorList>
            <person name="Varghese N."/>
            <person name="Submissions S."/>
        </authorList>
    </citation>
    <scope>NUCLEOTIDE SEQUENCE [LARGE SCALE GENOMIC DNA]</scope>
    <source>
        <strain evidence="6">CGMCC 1.12641</strain>
    </source>
</reference>
<dbReference type="Gene3D" id="3.40.50.720">
    <property type="entry name" value="NAD(P)-binding Rossmann-like Domain"/>
    <property type="match status" value="1"/>
</dbReference>
<name>A0A285X7J1_9FLAO</name>